<reference evidence="1" key="1">
    <citation type="submission" date="2014-11" db="EMBL/GenBank/DDBJ databases">
        <authorList>
            <person name="Amaro Gonzalez C."/>
        </authorList>
    </citation>
    <scope>NUCLEOTIDE SEQUENCE</scope>
</reference>
<evidence type="ECO:0000313" key="1">
    <source>
        <dbReference type="EMBL" id="JAH54484.1"/>
    </source>
</evidence>
<dbReference type="AlphaFoldDB" id="A0A0E9TLC7"/>
<protein>
    <submittedName>
        <fullName evidence="1">Uncharacterized protein</fullName>
    </submittedName>
</protein>
<sequence length="22" mass="2482">MSRFTARPFAISFALTGRQLPN</sequence>
<name>A0A0E9TLC7_ANGAN</name>
<accession>A0A0E9TLC7</accession>
<dbReference type="EMBL" id="GBXM01054093">
    <property type="protein sequence ID" value="JAH54484.1"/>
    <property type="molecule type" value="Transcribed_RNA"/>
</dbReference>
<proteinExistence type="predicted"/>
<organism evidence="1">
    <name type="scientific">Anguilla anguilla</name>
    <name type="common">European freshwater eel</name>
    <name type="synonym">Muraena anguilla</name>
    <dbReference type="NCBI Taxonomy" id="7936"/>
    <lineage>
        <taxon>Eukaryota</taxon>
        <taxon>Metazoa</taxon>
        <taxon>Chordata</taxon>
        <taxon>Craniata</taxon>
        <taxon>Vertebrata</taxon>
        <taxon>Euteleostomi</taxon>
        <taxon>Actinopterygii</taxon>
        <taxon>Neopterygii</taxon>
        <taxon>Teleostei</taxon>
        <taxon>Anguilliformes</taxon>
        <taxon>Anguillidae</taxon>
        <taxon>Anguilla</taxon>
    </lineage>
</organism>
<reference evidence="1" key="2">
    <citation type="journal article" date="2015" name="Fish Shellfish Immunol.">
        <title>Early steps in the European eel (Anguilla anguilla)-Vibrio vulnificus interaction in the gills: Role of the RtxA13 toxin.</title>
        <authorList>
            <person name="Callol A."/>
            <person name="Pajuelo D."/>
            <person name="Ebbesson L."/>
            <person name="Teles M."/>
            <person name="MacKenzie S."/>
            <person name="Amaro C."/>
        </authorList>
    </citation>
    <scope>NUCLEOTIDE SEQUENCE</scope>
</reference>